<evidence type="ECO:0000256" key="2">
    <source>
        <dbReference type="ARBA" id="ARBA00023315"/>
    </source>
</evidence>
<proteinExistence type="predicted"/>
<dbReference type="CDD" id="cd04301">
    <property type="entry name" value="NAT_SF"/>
    <property type="match status" value="1"/>
</dbReference>
<dbReference type="InterPro" id="IPR000182">
    <property type="entry name" value="GNAT_dom"/>
</dbReference>
<dbReference type="AlphaFoldDB" id="A0A9W8A904"/>
<dbReference type="OrthoDB" id="30840at2759"/>
<dbReference type="InterPro" id="IPR051635">
    <property type="entry name" value="SNAT-like"/>
</dbReference>
<gene>
    <name evidence="4" type="ORF">IWQ60_005511</name>
</gene>
<dbReference type="GO" id="GO:0004059">
    <property type="term" value="F:aralkylamine N-acetyltransferase activity"/>
    <property type="evidence" value="ECO:0007669"/>
    <property type="project" value="TreeGrafter"/>
</dbReference>
<evidence type="ECO:0000313" key="4">
    <source>
        <dbReference type="EMBL" id="KAJ1923996.1"/>
    </source>
</evidence>
<reference evidence="4" key="1">
    <citation type="submission" date="2022-07" db="EMBL/GenBank/DDBJ databases">
        <title>Phylogenomic reconstructions and comparative analyses of Kickxellomycotina fungi.</title>
        <authorList>
            <person name="Reynolds N.K."/>
            <person name="Stajich J.E."/>
            <person name="Barry K."/>
            <person name="Grigoriev I.V."/>
            <person name="Crous P."/>
            <person name="Smith M.E."/>
        </authorList>
    </citation>
    <scope>NUCLEOTIDE SEQUENCE</scope>
    <source>
        <strain evidence="4">RSA 861</strain>
    </source>
</reference>
<evidence type="ECO:0000256" key="1">
    <source>
        <dbReference type="ARBA" id="ARBA00022679"/>
    </source>
</evidence>
<name>A0A9W8A904_9FUNG</name>
<dbReference type="EMBL" id="JANBPT010000299">
    <property type="protein sequence ID" value="KAJ1923996.1"/>
    <property type="molecule type" value="Genomic_DNA"/>
</dbReference>
<comment type="caution">
    <text evidence="4">The sequence shown here is derived from an EMBL/GenBank/DDBJ whole genome shotgun (WGS) entry which is preliminary data.</text>
</comment>
<keyword evidence="1" id="KW-0808">Transferase</keyword>
<dbReference type="Pfam" id="PF13508">
    <property type="entry name" value="Acetyltransf_7"/>
    <property type="match status" value="1"/>
</dbReference>
<dbReference type="PANTHER" id="PTHR10908:SF0">
    <property type="entry name" value="SEROTONIN N-ACETYLTRANSFERASE"/>
    <property type="match status" value="1"/>
</dbReference>
<dbReference type="Gene3D" id="3.40.630.30">
    <property type="match status" value="1"/>
</dbReference>
<keyword evidence="5" id="KW-1185">Reference proteome</keyword>
<dbReference type="InterPro" id="IPR016181">
    <property type="entry name" value="Acyl_CoA_acyltransferase"/>
</dbReference>
<sequence>MDFTEYTIRLVDDVAAAHCLEAKSYPPSEAGSLASLAYRQRVAPDLFLGLYAPGFVLRGFVCATASAEDSLTAASMEHHDPAGRHVLIHSVVVDPQYRRRGLASALLRAFHRHVADLPGTPYLRLLLIAHVPLFELYQRAGYQLRGPSPVVHGPDAWFEFARDVTDDDLRLTLAPLRQ</sequence>
<evidence type="ECO:0000313" key="5">
    <source>
        <dbReference type="Proteomes" id="UP001150569"/>
    </source>
</evidence>
<protein>
    <recommendedName>
        <fullName evidence="3">N-acetyltransferase domain-containing protein</fullName>
    </recommendedName>
</protein>
<dbReference type="GO" id="GO:0005737">
    <property type="term" value="C:cytoplasm"/>
    <property type="evidence" value="ECO:0007669"/>
    <property type="project" value="TreeGrafter"/>
</dbReference>
<dbReference type="PROSITE" id="PS51186">
    <property type="entry name" value="GNAT"/>
    <property type="match status" value="1"/>
</dbReference>
<dbReference type="Proteomes" id="UP001150569">
    <property type="component" value="Unassembled WGS sequence"/>
</dbReference>
<feature type="domain" description="N-acetyltransferase" evidence="3">
    <location>
        <begin position="1"/>
        <end position="163"/>
    </location>
</feature>
<keyword evidence="2" id="KW-0012">Acyltransferase</keyword>
<organism evidence="4 5">
    <name type="scientific">Tieghemiomyces parasiticus</name>
    <dbReference type="NCBI Taxonomy" id="78921"/>
    <lineage>
        <taxon>Eukaryota</taxon>
        <taxon>Fungi</taxon>
        <taxon>Fungi incertae sedis</taxon>
        <taxon>Zoopagomycota</taxon>
        <taxon>Kickxellomycotina</taxon>
        <taxon>Dimargaritomycetes</taxon>
        <taxon>Dimargaritales</taxon>
        <taxon>Dimargaritaceae</taxon>
        <taxon>Tieghemiomyces</taxon>
    </lineage>
</organism>
<evidence type="ECO:0000259" key="3">
    <source>
        <dbReference type="PROSITE" id="PS51186"/>
    </source>
</evidence>
<dbReference type="PANTHER" id="PTHR10908">
    <property type="entry name" value="SEROTONIN N-ACETYLTRANSFERASE"/>
    <property type="match status" value="1"/>
</dbReference>
<dbReference type="SUPFAM" id="SSF55729">
    <property type="entry name" value="Acyl-CoA N-acyltransferases (Nat)"/>
    <property type="match status" value="1"/>
</dbReference>
<accession>A0A9W8A904</accession>